<accession>A0AAV4N048</accession>
<dbReference type="AlphaFoldDB" id="A0AAV4N048"/>
<evidence type="ECO:0000313" key="2">
    <source>
        <dbReference type="Proteomes" id="UP001054945"/>
    </source>
</evidence>
<sequence length="173" mass="19507">MDDPQNYSDLVAREHLFQNSDYGNLNSVPRSRKDNASLHPRLLLSHYIFKLGNHNRIFRKKDIIIATYELNYDFDVGLKGPRRLVLSLSQGSPDVVRTAPPARSGTTRKQIVISHNAPAPISLIWPLHSVQVTSPGRGQPCLGQAKSKCANRHHFYGHLFFPPTYLYSCSRGS</sequence>
<comment type="caution">
    <text evidence="1">The sequence shown here is derived from an EMBL/GenBank/DDBJ whole genome shotgun (WGS) entry which is preliminary data.</text>
</comment>
<evidence type="ECO:0000313" key="1">
    <source>
        <dbReference type="EMBL" id="GIX77541.1"/>
    </source>
</evidence>
<gene>
    <name evidence="1" type="ORF">CEXT_658441</name>
</gene>
<dbReference type="EMBL" id="BPLR01002764">
    <property type="protein sequence ID" value="GIX77541.1"/>
    <property type="molecule type" value="Genomic_DNA"/>
</dbReference>
<proteinExistence type="predicted"/>
<organism evidence="1 2">
    <name type="scientific">Caerostris extrusa</name>
    <name type="common">Bark spider</name>
    <name type="synonym">Caerostris bankana</name>
    <dbReference type="NCBI Taxonomy" id="172846"/>
    <lineage>
        <taxon>Eukaryota</taxon>
        <taxon>Metazoa</taxon>
        <taxon>Ecdysozoa</taxon>
        <taxon>Arthropoda</taxon>
        <taxon>Chelicerata</taxon>
        <taxon>Arachnida</taxon>
        <taxon>Araneae</taxon>
        <taxon>Araneomorphae</taxon>
        <taxon>Entelegynae</taxon>
        <taxon>Araneoidea</taxon>
        <taxon>Araneidae</taxon>
        <taxon>Caerostris</taxon>
    </lineage>
</organism>
<reference evidence="1 2" key="1">
    <citation type="submission" date="2021-06" db="EMBL/GenBank/DDBJ databases">
        <title>Caerostris extrusa draft genome.</title>
        <authorList>
            <person name="Kono N."/>
            <person name="Arakawa K."/>
        </authorList>
    </citation>
    <scope>NUCLEOTIDE SEQUENCE [LARGE SCALE GENOMIC DNA]</scope>
</reference>
<dbReference type="Proteomes" id="UP001054945">
    <property type="component" value="Unassembled WGS sequence"/>
</dbReference>
<keyword evidence="2" id="KW-1185">Reference proteome</keyword>
<name>A0AAV4N048_CAEEX</name>
<protein>
    <submittedName>
        <fullName evidence="1">Uncharacterized protein</fullName>
    </submittedName>
</protein>